<evidence type="ECO:0000259" key="11">
    <source>
        <dbReference type="Pfam" id="PF17941"/>
    </source>
</evidence>
<evidence type="ECO:0000256" key="3">
    <source>
        <dbReference type="ARBA" id="ARBA00022741"/>
    </source>
</evidence>
<dbReference type="Pfam" id="PF02503">
    <property type="entry name" value="PP_kinase"/>
    <property type="match status" value="1"/>
</dbReference>
<comment type="catalytic activity">
    <reaction evidence="6 7">
        <text>[phosphate](n) + ATP = [phosphate](n+1) + ADP</text>
        <dbReference type="Rhea" id="RHEA:19573"/>
        <dbReference type="Rhea" id="RHEA-COMP:9859"/>
        <dbReference type="Rhea" id="RHEA-COMP:14280"/>
        <dbReference type="ChEBI" id="CHEBI:16838"/>
        <dbReference type="ChEBI" id="CHEBI:30616"/>
        <dbReference type="ChEBI" id="CHEBI:456216"/>
        <dbReference type="EC" id="2.7.4.1"/>
    </reaction>
</comment>
<dbReference type="InterPro" id="IPR036832">
    <property type="entry name" value="PPK_N_dom_sf"/>
</dbReference>
<sequence length="700" mass="81381">MNSIKASEQIRRSNYISRDLSWLRFNYRVLDLARNPQTPLFDRMKFLAITSSNLDEFFMIRVGSLYNYIDFGKERVDYSGLRELPFRKKLLDLAHRFVGDQCQTYEEIKQDFDKHGFNICKVEDLTESEQTKAASYFKNTVYPLLTPMVYDSYHGFPLMMNQLLIFAVMTRTSEEEKQQSRITFVQIPGNLNRFFEISRKNKIIFVPIEEVIRWNMDKLFRNVEIESVNLFRITRNGDFTLEESDDMDQDFVHEVKQKLKNRKKGRVVRLEVERTPSAGVLKMLKERWGIDNGNIFSIDRLIDLKALWQIVRHPHFANKIQRPPAPIPAPSLPPGAMDNIFEYLKHHDVLLHHPYNSIEPVVTLLEKAAEDPYVLGIKQTIYRLADNSRVTAALLKAAENGKHVSALLEVKARFDEERNLREGEKLEKAGCFVIYGISKYKTHTKMLMIIRKEGEKVTRYVHIGSGNYNESTSRTYTDISLLTTDDVYGHDVSEFFNVITGHSYPENYEYLITAPKDMRQQLIELIRQETRNAELGLPSGIVIKINSLEDKEVIDELYTASQAGVQVRLIVRGICCLRPGREGLSENIQVSSIVGEYLEHARLFYFHNSGSPQVLGGSADIMVRSFERRIEALFYIVHEDLKRQAINILRYNLMDNQNSYIMREDGSYIKRQPAEDEAPFNMHREFFHLATDVEVEACLF</sequence>
<dbReference type="GO" id="GO:0046872">
    <property type="term" value="F:metal ion binding"/>
    <property type="evidence" value="ECO:0007669"/>
    <property type="project" value="UniProtKB-KW"/>
</dbReference>
<evidence type="ECO:0000313" key="12">
    <source>
        <dbReference type="EMBL" id="RNI28940.1"/>
    </source>
</evidence>
<dbReference type="RefSeq" id="WP_123125998.1">
    <property type="nucleotide sequence ID" value="NZ_RJJD01000003.1"/>
</dbReference>
<evidence type="ECO:0000256" key="1">
    <source>
        <dbReference type="ARBA" id="ARBA00022553"/>
    </source>
</evidence>
<evidence type="ECO:0000256" key="5">
    <source>
        <dbReference type="ARBA" id="ARBA00022840"/>
    </source>
</evidence>
<evidence type="ECO:0000256" key="4">
    <source>
        <dbReference type="ARBA" id="ARBA00022777"/>
    </source>
</evidence>
<dbReference type="AlphaFoldDB" id="A0A3M9MTU2"/>
<evidence type="ECO:0000256" key="6">
    <source>
        <dbReference type="HAMAP-Rule" id="MF_00347"/>
    </source>
</evidence>
<dbReference type="CDD" id="cd09168">
    <property type="entry name" value="PLDc_PaPPK1_C2_like"/>
    <property type="match status" value="1"/>
</dbReference>
<keyword evidence="2 6" id="KW-0808">Transferase</keyword>
<dbReference type="InterPro" id="IPR025200">
    <property type="entry name" value="PPK_C_dom2"/>
</dbReference>
<evidence type="ECO:0000313" key="13">
    <source>
        <dbReference type="Proteomes" id="UP000272117"/>
    </source>
</evidence>
<dbReference type="SUPFAM" id="SSF140356">
    <property type="entry name" value="PPK N-terminal domain-like"/>
    <property type="match status" value="1"/>
</dbReference>
<comment type="function">
    <text evidence="6 7">Catalyzes the reversible transfer of the terminal phosphate of ATP to form a long-chain polyphosphate (polyP).</text>
</comment>
<comment type="similarity">
    <text evidence="6 7">Belongs to the polyphosphate kinase 1 (PPK1) family.</text>
</comment>
<dbReference type="InterPro" id="IPR025198">
    <property type="entry name" value="PPK_N_dom"/>
</dbReference>
<dbReference type="GO" id="GO:0009358">
    <property type="term" value="C:polyphosphate kinase complex"/>
    <property type="evidence" value="ECO:0007669"/>
    <property type="project" value="InterPro"/>
</dbReference>
<dbReference type="InterPro" id="IPR036830">
    <property type="entry name" value="PP_kinase_middle_dom_sf"/>
</dbReference>
<dbReference type="SUPFAM" id="SSF143724">
    <property type="entry name" value="PHP14-like"/>
    <property type="match status" value="1"/>
</dbReference>
<dbReference type="HAMAP" id="MF_00347">
    <property type="entry name" value="Polyphosphate_kinase"/>
    <property type="match status" value="1"/>
</dbReference>
<name>A0A3M9MTU2_9BACT</name>
<dbReference type="EMBL" id="RJJD01000003">
    <property type="protein sequence ID" value="RNI28940.1"/>
    <property type="molecule type" value="Genomic_DNA"/>
</dbReference>
<keyword evidence="1 6" id="KW-0597">Phosphoprotein</keyword>
<keyword evidence="5 6" id="KW-0067">ATP-binding</keyword>
<evidence type="ECO:0000256" key="7">
    <source>
        <dbReference type="RuleBase" id="RU003800"/>
    </source>
</evidence>
<accession>A0A3M9MTU2</accession>
<feature type="binding site" evidence="6">
    <location>
        <position position="413"/>
    </location>
    <ligand>
        <name>Mg(2+)</name>
        <dbReference type="ChEBI" id="CHEBI:18420"/>
    </ligand>
</feature>
<feature type="domain" description="Polyphosphate kinase C-terminal" evidence="10">
    <location>
        <begin position="511"/>
        <end position="681"/>
    </location>
</feature>
<dbReference type="GO" id="GO:0008976">
    <property type="term" value="F:polyphosphate kinase activity"/>
    <property type="evidence" value="ECO:0007669"/>
    <property type="project" value="UniProtKB-UniRule"/>
</dbReference>
<evidence type="ECO:0000259" key="9">
    <source>
        <dbReference type="Pfam" id="PF13089"/>
    </source>
</evidence>
<evidence type="ECO:0000256" key="2">
    <source>
        <dbReference type="ARBA" id="ARBA00022679"/>
    </source>
</evidence>
<dbReference type="InterPro" id="IPR003414">
    <property type="entry name" value="PP_kinase"/>
</dbReference>
<protein>
    <recommendedName>
        <fullName evidence="6 7">Polyphosphate kinase</fullName>
        <ecNumber evidence="6 7">2.7.4.1</ecNumber>
    </recommendedName>
    <alternativeName>
        <fullName evidence="6">ATP-polyphosphate phosphotransferase</fullName>
    </alternativeName>
    <alternativeName>
        <fullName evidence="6">Polyphosphoric acid kinase</fullName>
    </alternativeName>
</protein>
<dbReference type="Pfam" id="PF13089">
    <property type="entry name" value="PP_kinase_N"/>
    <property type="match status" value="1"/>
</dbReference>
<feature type="binding site" evidence="6">
    <location>
        <position position="572"/>
    </location>
    <ligand>
        <name>ATP</name>
        <dbReference type="ChEBI" id="CHEBI:30616"/>
    </ligand>
</feature>
<proteinExistence type="inferred from homology"/>
<feature type="binding site" evidence="6">
    <location>
        <position position="383"/>
    </location>
    <ligand>
        <name>Mg(2+)</name>
        <dbReference type="ChEBI" id="CHEBI:18420"/>
    </ligand>
</feature>
<dbReference type="Pfam" id="PF13090">
    <property type="entry name" value="PP_kinase_C"/>
    <property type="match status" value="1"/>
</dbReference>
<dbReference type="InterPro" id="IPR041108">
    <property type="entry name" value="PP_kinase_C_1"/>
</dbReference>
<feature type="binding site" evidence="6">
    <location>
        <position position="53"/>
    </location>
    <ligand>
        <name>ATP</name>
        <dbReference type="ChEBI" id="CHEBI:30616"/>
    </ligand>
</feature>
<reference evidence="12 13" key="1">
    <citation type="submission" date="2018-11" db="EMBL/GenBank/DDBJ databases">
        <title>Rufibacter latericius sp. nov., isolated from water in Baiyang Lake.</title>
        <authorList>
            <person name="Yang Y."/>
        </authorList>
    </citation>
    <scope>NUCLEOTIDE SEQUENCE [LARGE SCALE GENOMIC DNA]</scope>
    <source>
        <strain evidence="12 13">R-22-1c-1</strain>
    </source>
</reference>
<organism evidence="12 13">
    <name type="scientific">Rufibacter latericius</name>
    <dbReference type="NCBI Taxonomy" id="2487040"/>
    <lineage>
        <taxon>Bacteria</taxon>
        <taxon>Pseudomonadati</taxon>
        <taxon>Bacteroidota</taxon>
        <taxon>Cytophagia</taxon>
        <taxon>Cytophagales</taxon>
        <taxon>Hymenobacteraceae</taxon>
        <taxon>Rufibacter</taxon>
    </lineage>
</organism>
<feature type="active site" description="Phosphohistidine intermediate" evidence="6">
    <location>
        <position position="443"/>
    </location>
</feature>
<feature type="domain" description="Polyphosphate kinase C-terminal" evidence="11">
    <location>
        <begin position="339"/>
        <end position="503"/>
    </location>
</feature>
<dbReference type="Pfam" id="PF17941">
    <property type="entry name" value="PP_kinase_C_1"/>
    <property type="match status" value="1"/>
</dbReference>
<dbReference type="SUPFAM" id="SSF56024">
    <property type="entry name" value="Phospholipase D/nuclease"/>
    <property type="match status" value="2"/>
</dbReference>
<dbReference type="PIRSF" id="PIRSF015589">
    <property type="entry name" value="PP_kinase"/>
    <property type="match status" value="1"/>
</dbReference>
<evidence type="ECO:0000259" key="10">
    <source>
        <dbReference type="Pfam" id="PF13090"/>
    </source>
</evidence>
<dbReference type="EC" id="2.7.4.1" evidence="6 7"/>
<comment type="cofactor">
    <cofactor evidence="6">
        <name>Mg(2+)</name>
        <dbReference type="ChEBI" id="CHEBI:18420"/>
    </cofactor>
</comment>
<dbReference type="Proteomes" id="UP000272117">
    <property type="component" value="Unassembled WGS sequence"/>
</dbReference>
<keyword evidence="13" id="KW-1185">Reference proteome</keyword>
<dbReference type="GO" id="GO:0006799">
    <property type="term" value="P:polyphosphate biosynthetic process"/>
    <property type="evidence" value="ECO:0007669"/>
    <property type="project" value="UniProtKB-UniRule"/>
</dbReference>
<keyword evidence="6" id="KW-0479">Metal-binding</keyword>
<dbReference type="Gene3D" id="1.20.58.310">
    <property type="entry name" value="Polyphosphate kinase N-terminal domain"/>
    <property type="match status" value="1"/>
</dbReference>
<evidence type="ECO:0000259" key="8">
    <source>
        <dbReference type="Pfam" id="PF02503"/>
    </source>
</evidence>
<dbReference type="NCBIfam" id="NF003921">
    <property type="entry name" value="PRK05443.2-2"/>
    <property type="match status" value="1"/>
</dbReference>
<dbReference type="InterPro" id="IPR024953">
    <property type="entry name" value="PP_kinase_middle"/>
</dbReference>
<feature type="domain" description="Polyphosphate kinase N-terminal" evidence="9">
    <location>
        <begin position="15"/>
        <end position="119"/>
    </location>
</feature>
<dbReference type="OrthoDB" id="9761456at2"/>
<dbReference type="Gene3D" id="3.30.870.10">
    <property type="entry name" value="Endonuclease Chain A"/>
    <property type="match status" value="2"/>
</dbReference>
<comment type="PTM">
    <text evidence="6 7">An intermediate of this reaction is the autophosphorylated ppk in which a phosphate is covalently linked to a histidine residue through a N-P bond.</text>
</comment>
<dbReference type="Gene3D" id="3.30.1840.10">
    <property type="entry name" value="Polyphosphate kinase middle domain"/>
    <property type="match status" value="1"/>
</dbReference>
<dbReference type="GO" id="GO:0005524">
    <property type="term" value="F:ATP binding"/>
    <property type="evidence" value="ECO:0007669"/>
    <property type="project" value="UniProtKB-KW"/>
</dbReference>
<dbReference type="NCBIfam" id="TIGR03705">
    <property type="entry name" value="poly_P_kin"/>
    <property type="match status" value="1"/>
</dbReference>
<dbReference type="PANTHER" id="PTHR30218:SF0">
    <property type="entry name" value="POLYPHOSPHATE KINASE"/>
    <property type="match status" value="1"/>
</dbReference>
<dbReference type="PANTHER" id="PTHR30218">
    <property type="entry name" value="POLYPHOSPHATE KINASE"/>
    <property type="match status" value="1"/>
</dbReference>
<keyword evidence="6" id="KW-0460">Magnesium</keyword>
<gene>
    <name evidence="12" type="primary">ppk1</name>
    <name evidence="6" type="synonym">ppk</name>
    <name evidence="12" type="ORF">EFB08_05765</name>
</gene>
<feature type="domain" description="Polyphosphate kinase middle" evidence="8">
    <location>
        <begin position="129"/>
        <end position="310"/>
    </location>
</feature>
<keyword evidence="3 6" id="KW-0547">Nucleotide-binding</keyword>
<keyword evidence="4 6" id="KW-0418">Kinase</keyword>
<feature type="binding site" evidence="6">
    <location>
        <position position="476"/>
    </location>
    <ligand>
        <name>ATP</name>
        <dbReference type="ChEBI" id="CHEBI:30616"/>
    </ligand>
</feature>
<feature type="binding site" evidence="6">
    <location>
        <position position="600"/>
    </location>
    <ligand>
        <name>ATP</name>
        <dbReference type="ChEBI" id="CHEBI:30616"/>
    </ligand>
</feature>
<comment type="caution">
    <text evidence="12">The sequence shown here is derived from an EMBL/GenBank/DDBJ whole genome shotgun (WGS) entry which is preliminary data.</text>
</comment>